<sequence>MHFRQTTATRTLNSNQNLLHHAASPSDQARIRTAHAGPYSHRPVFALLVPPISPIDRAPTKEPLFVSPKYYAVQKGRSPGVYTAWKDCELQIRNFAGAVHKSFSTHAEAERFVLETGLGENKSVKRKSNEREGEGGAPASEPEYEEVYCDGACKNNGNPNAVAGIGIWWGPDDPRNEAFRCPGAQTNNRAELIAIVMVLLSVPMDGKPLIIKSDSDYSRKCLDEWSKGWIQKNWVTSSGQPVKNRAIIQYLLALLDARQRWGHKVEIKWVKGHAGIVGNEGADQLANLGCTYDEEEDWDWKAKTEQFNAVFQEELVKKNQLEAKGKKRAKTSPSDSCYDNNMSAASVPSTQPFTESELLAYFECLKDDYPQDLND</sequence>
<organism evidence="1 2">
    <name type="scientific">Pleurotus cornucopiae</name>
    <name type="common">Cornucopia mushroom</name>
    <dbReference type="NCBI Taxonomy" id="5321"/>
    <lineage>
        <taxon>Eukaryota</taxon>
        <taxon>Fungi</taxon>
        <taxon>Dikarya</taxon>
        <taxon>Basidiomycota</taxon>
        <taxon>Agaricomycotina</taxon>
        <taxon>Agaricomycetes</taxon>
        <taxon>Agaricomycetidae</taxon>
        <taxon>Agaricales</taxon>
        <taxon>Pleurotineae</taxon>
        <taxon>Pleurotaceae</taxon>
        <taxon>Pleurotus</taxon>
    </lineage>
</organism>
<evidence type="ECO:0000313" key="2">
    <source>
        <dbReference type="Proteomes" id="UP000824881"/>
    </source>
</evidence>
<dbReference type="EMBL" id="WQMT02000005">
    <property type="protein sequence ID" value="KAG9222299.1"/>
    <property type="molecule type" value="Genomic_DNA"/>
</dbReference>
<name>A0ACB7IVQ9_PLECO</name>
<dbReference type="Proteomes" id="UP000824881">
    <property type="component" value="Unassembled WGS sequence"/>
</dbReference>
<comment type="caution">
    <text evidence="1">The sequence shown here is derived from an EMBL/GenBank/DDBJ whole genome shotgun (WGS) entry which is preliminary data.</text>
</comment>
<protein>
    <submittedName>
        <fullName evidence="1">Uncharacterized protein</fullName>
    </submittedName>
</protein>
<accession>A0ACB7IVQ9</accession>
<gene>
    <name evidence="1" type="ORF">CCMSSC00406_0002634</name>
</gene>
<evidence type="ECO:0000313" key="1">
    <source>
        <dbReference type="EMBL" id="KAG9222299.1"/>
    </source>
</evidence>
<proteinExistence type="predicted"/>
<keyword evidence="2" id="KW-1185">Reference proteome</keyword>
<reference evidence="1 2" key="1">
    <citation type="journal article" date="2021" name="Appl. Environ. Microbiol.">
        <title>Genetic linkage and physical mapping for an oyster mushroom Pleurotus cornucopiae and QTL analysis for the trait cap color.</title>
        <authorList>
            <person name="Zhang Y."/>
            <person name="Gao W."/>
            <person name="Sonnenberg A."/>
            <person name="Chen Q."/>
            <person name="Zhang J."/>
            <person name="Huang C."/>
        </authorList>
    </citation>
    <scope>NUCLEOTIDE SEQUENCE [LARGE SCALE GENOMIC DNA]</scope>
    <source>
        <strain evidence="1">CCMSSC00406</strain>
    </source>
</reference>